<name>A0ABX8MCK2_9PSED</name>
<dbReference type="Proteomes" id="UP001047646">
    <property type="component" value="Chromosome"/>
</dbReference>
<evidence type="ECO:0000313" key="4">
    <source>
        <dbReference type="Proteomes" id="UP001047646"/>
    </source>
</evidence>
<keyword evidence="4" id="KW-1185">Reference proteome</keyword>
<protein>
    <submittedName>
        <fullName evidence="3">Bifunctional alpha/beta hydrolase/class I SAM-dependent methyltransferase</fullName>
    </submittedName>
</protein>
<dbReference type="PANTHER" id="PTHR11614">
    <property type="entry name" value="PHOSPHOLIPASE-RELATED"/>
    <property type="match status" value="1"/>
</dbReference>
<dbReference type="GO" id="GO:0008168">
    <property type="term" value="F:methyltransferase activity"/>
    <property type="evidence" value="ECO:0007669"/>
    <property type="project" value="UniProtKB-KW"/>
</dbReference>
<keyword evidence="3" id="KW-0378">Hydrolase</keyword>
<proteinExistence type="predicted"/>
<dbReference type="Pfam" id="PF12147">
    <property type="entry name" value="Methyltransf_20"/>
    <property type="match status" value="1"/>
</dbReference>
<dbReference type="InterPro" id="IPR051044">
    <property type="entry name" value="MAG_DAG_Lipase"/>
</dbReference>
<dbReference type="InterPro" id="IPR022742">
    <property type="entry name" value="Hydrolase_4"/>
</dbReference>
<dbReference type="GO" id="GO:0032259">
    <property type="term" value="P:methylation"/>
    <property type="evidence" value="ECO:0007669"/>
    <property type="project" value="UniProtKB-KW"/>
</dbReference>
<feature type="domain" description="Methyltransferase" evidence="2">
    <location>
        <begin position="275"/>
        <end position="582"/>
    </location>
</feature>
<evidence type="ECO:0000259" key="1">
    <source>
        <dbReference type="Pfam" id="PF12146"/>
    </source>
</evidence>
<organism evidence="3 4">
    <name type="scientific">Pseudomonas muyukensis</name>
    <dbReference type="NCBI Taxonomy" id="2842357"/>
    <lineage>
        <taxon>Bacteria</taxon>
        <taxon>Pseudomonadati</taxon>
        <taxon>Pseudomonadota</taxon>
        <taxon>Gammaproteobacteria</taxon>
        <taxon>Pseudomonadales</taxon>
        <taxon>Pseudomonadaceae</taxon>
        <taxon>Pseudomonas</taxon>
    </lineage>
</organism>
<evidence type="ECO:0000259" key="2">
    <source>
        <dbReference type="Pfam" id="PF12147"/>
    </source>
</evidence>
<dbReference type="EMBL" id="CP077073">
    <property type="protein sequence ID" value="QXH36432.1"/>
    <property type="molecule type" value="Genomic_DNA"/>
</dbReference>
<dbReference type="Pfam" id="PF12146">
    <property type="entry name" value="Hydrolase_4"/>
    <property type="match status" value="1"/>
</dbReference>
<evidence type="ECO:0000313" key="3">
    <source>
        <dbReference type="EMBL" id="QXH36432.1"/>
    </source>
</evidence>
<accession>A0ABX8MCK2</accession>
<feature type="domain" description="Serine aminopeptidase S33" evidence="1">
    <location>
        <begin position="30"/>
        <end position="266"/>
    </location>
</feature>
<gene>
    <name evidence="3" type="ORF">KSS95_06270</name>
</gene>
<dbReference type="InterPro" id="IPR022744">
    <property type="entry name" value="MeTrfase_dom_put"/>
</dbReference>
<reference evidence="3" key="1">
    <citation type="journal article" date="2021" name="Microorganisms">
        <title>The Ever-Expanding Pseudomonas Genus: Description of 43 New Species and Partition of the Pseudomonas putida Group.</title>
        <authorList>
            <person name="Girard L."/>
            <person name="Lood C."/>
            <person name="Hofte M."/>
            <person name="Vandamme P."/>
            <person name="Rokni-Zadeh H."/>
            <person name="van Noort V."/>
            <person name="Lavigne R."/>
            <person name="De Mot R."/>
        </authorList>
    </citation>
    <scope>NUCLEOTIDE SEQUENCE</scope>
    <source>
        <strain evidence="3">COW39</strain>
    </source>
</reference>
<dbReference type="GO" id="GO:0016787">
    <property type="term" value="F:hydrolase activity"/>
    <property type="evidence" value="ECO:0007669"/>
    <property type="project" value="UniProtKB-KW"/>
</dbReference>
<sequence length="584" mass="64432">MRQAQSLHFSTHDGVELHYRHWPATRNEHQPRRALVMFHRGHEHGGRLAHLADELDMPGYDLFAWDARGHGQSPGARGDSPSFATSVRDVQTFIEHIQGRHGIAEADMVVLAQSVGAVLVATWAHDYAPKVRCLVLASPAFKVKLYVPFARPGLKLLKALRGNFFVNSYVKPGLLTHDPERVMSYVADPLISRPISVTMLLGLYEAAERVVADAQAIQVPTQLLVSGADFVVERGPQLRFFERLGSARKELHLLPGFFHDTLGERDRAHALARIERFVAHCFDAPAPVPSLLAADKAGASCAEAESLAAPLPRNSPRDLYWRATRASLRLGQGLSAGIKLGFDTGFDSGSTLDYVYRNTATGKGRLGALIDQNYLNAIGWRGIRQRKLHVEELLRLAITQLRAQQRPVHIVDIAAGHGRYILEALQGLEQLPDSILLRDYSELNVQQGSALIEAKGLGQVARFVQGDAFDRQSLASLAPHPSLAVVSGLYELFASNEQVSNSLAGLADAIEDGGYLVYTGQPWHPQLEMIARALTSHRGGQAWVMRRRSQVEMDQLVAAAGFRKLTQRIDEWGIFSVSLAQRVR</sequence>
<keyword evidence="3" id="KW-0808">Transferase</keyword>
<keyword evidence="3" id="KW-0489">Methyltransferase</keyword>
<dbReference type="RefSeq" id="WP_217852580.1">
    <property type="nucleotide sequence ID" value="NZ_CP077073.1"/>
</dbReference>